<comment type="similarity">
    <text evidence="9">Belongs to the Lhr helicase family. Lhr-Core subfamily.</text>
</comment>
<dbReference type="OrthoDB" id="9774462at2"/>
<dbReference type="SUPFAM" id="SSF52540">
    <property type="entry name" value="P-loop containing nucleoside triphosphate hydrolases"/>
    <property type="match status" value="1"/>
</dbReference>
<accession>A0A5B9QSQ8</accession>
<organism evidence="12 13">
    <name type="scientific">Roseimaritima ulvae</name>
    <dbReference type="NCBI Taxonomy" id="980254"/>
    <lineage>
        <taxon>Bacteria</taxon>
        <taxon>Pseudomonadati</taxon>
        <taxon>Planctomycetota</taxon>
        <taxon>Planctomycetia</taxon>
        <taxon>Pirellulales</taxon>
        <taxon>Pirellulaceae</taxon>
        <taxon>Roseimaritima</taxon>
    </lineage>
</organism>
<dbReference type="PANTHER" id="PTHR47962">
    <property type="entry name" value="ATP-DEPENDENT HELICASE LHR-RELATED-RELATED"/>
    <property type="match status" value="1"/>
</dbReference>
<gene>
    <name evidence="12" type="ORF">UC8_29670</name>
</gene>
<evidence type="ECO:0000256" key="2">
    <source>
        <dbReference type="ARBA" id="ARBA00022763"/>
    </source>
</evidence>
<dbReference type="CDD" id="cd18796">
    <property type="entry name" value="SF2_C_LHR"/>
    <property type="match status" value="1"/>
</dbReference>
<sequence>MLQTTTPRSTPTALIDDYFHRIGWTPFRFQRSVWSAYRQGCSGLVHSATGTGKTLAVWMGPLQTWLKANPDQSRWNPKRPPPLRVLWVTPLRALAGDTEASLRAPLEALGMPWRLESRTGDSKASAKARQLKRLPTALVTTPESLSLMLTHEKLLPQLAALEGVIVDEWHELLGTKRGIQTELALARLRMLNPNLRTWGVSATLGNLPEAEESLMGVDPSVEVRRIEGYRKKRLKLESAIPKKMERFPWSGHIGIKMVPQVAELLDQVKSALVFANTRSQTERWYQHLLKQRPDWAGKIALHHGSLDTKVRRWVEDGLRDGKLRAVVCTSSLDLGVDFTAVDLVLQIGSPKGAARLLQRAGRSGHQPDAVSRLVFVPTNAIELIELAAAQQAIRSGHLEARPLLNKPLDVLAQHAVTIAVGGGFTRNKLLQEVRSTRAYQSLTAQEWEWVLKFIVQGGDALHAYPEFHRVEVVDGLYRVSLRRTISMHRMNIGTIVSDASMQVKYLKGKTLGTAEEHFLSKLNPGDRFLFAGKLVSLSRIKDNVAYVRKATGQPDSVPRWMGGRLPLSSELSAAMREKLGEAAAGKLVGREMKALRGLFAIQRRWSVLPGPQQLLIERIKTRGIHHLFVFPFEGRLVHEGLSALWAYRISRTIKTTFTMACNDYGFVLHSPHKIELDLPLARRLLNTEQLIPDILSSMNATEMAKRQFRQIARVAGLIHPGYPGQRKSTSHVQASSNLFFDVFCQYDPDNLLLEQARREVLELQLESTRLSTALDRLENCELMITDPPKPTPLAFPLLVDKLRDRVSSETLADRVRRMQDQLEKAADG</sequence>
<evidence type="ECO:0000256" key="7">
    <source>
        <dbReference type="ARBA" id="ARBA00023204"/>
    </source>
</evidence>
<dbReference type="Proteomes" id="UP000325286">
    <property type="component" value="Chromosome"/>
</dbReference>
<dbReference type="Gene3D" id="3.40.50.300">
    <property type="entry name" value="P-loop containing nucleotide triphosphate hydrolases"/>
    <property type="match status" value="2"/>
</dbReference>
<dbReference type="Pfam" id="PF00271">
    <property type="entry name" value="Helicase_C"/>
    <property type="match status" value="1"/>
</dbReference>
<evidence type="ECO:0000256" key="1">
    <source>
        <dbReference type="ARBA" id="ARBA00022741"/>
    </source>
</evidence>
<protein>
    <submittedName>
        <fullName evidence="12">Putative ATP-dependent helicase Lhr</fullName>
    </submittedName>
</protein>
<dbReference type="EMBL" id="CP042914">
    <property type="protein sequence ID" value="QEG40949.1"/>
    <property type="molecule type" value="Genomic_DNA"/>
</dbReference>
<evidence type="ECO:0000313" key="13">
    <source>
        <dbReference type="Proteomes" id="UP000325286"/>
    </source>
</evidence>
<keyword evidence="5" id="KW-0067">ATP-binding</keyword>
<dbReference type="PIRSF" id="PIRSF037307">
    <property type="entry name" value="Lhr-like_helic_prd"/>
    <property type="match status" value="1"/>
</dbReference>
<keyword evidence="1" id="KW-0547">Nucleotide-binding</keyword>
<dbReference type="GO" id="GO:0006281">
    <property type="term" value="P:DNA repair"/>
    <property type="evidence" value="ECO:0007669"/>
    <property type="project" value="UniProtKB-KW"/>
</dbReference>
<dbReference type="InterPro" id="IPR045628">
    <property type="entry name" value="Lhr_WH_dom"/>
</dbReference>
<evidence type="ECO:0000256" key="8">
    <source>
        <dbReference type="ARBA" id="ARBA00023235"/>
    </source>
</evidence>
<evidence type="ECO:0000259" key="11">
    <source>
        <dbReference type="PROSITE" id="PS51194"/>
    </source>
</evidence>
<feature type="domain" description="Helicase C-terminal" evidence="11">
    <location>
        <begin position="260"/>
        <end position="409"/>
    </location>
</feature>
<dbReference type="Pfam" id="PF00270">
    <property type="entry name" value="DEAD"/>
    <property type="match status" value="1"/>
</dbReference>
<dbReference type="PANTHER" id="PTHR47962:SF3">
    <property type="entry name" value="LARGE ATP-DEPENDENT HELICASE-RELATED PROTEIN"/>
    <property type="match status" value="1"/>
</dbReference>
<dbReference type="PROSITE" id="PS51194">
    <property type="entry name" value="HELICASE_CTER"/>
    <property type="match status" value="1"/>
</dbReference>
<dbReference type="SMART" id="SM00490">
    <property type="entry name" value="HELICc"/>
    <property type="match status" value="1"/>
</dbReference>
<feature type="domain" description="Helicase ATP-binding" evidence="10">
    <location>
        <begin position="34"/>
        <end position="222"/>
    </location>
</feature>
<evidence type="ECO:0000256" key="6">
    <source>
        <dbReference type="ARBA" id="ARBA00023125"/>
    </source>
</evidence>
<keyword evidence="6" id="KW-0238">DNA-binding</keyword>
<dbReference type="Pfam" id="PF08494">
    <property type="entry name" value="DEAD_assoc"/>
    <property type="match status" value="1"/>
</dbReference>
<dbReference type="Pfam" id="PF19306">
    <property type="entry name" value="WHD_Lhr"/>
    <property type="match status" value="1"/>
</dbReference>
<evidence type="ECO:0000256" key="3">
    <source>
        <dbReference type="ARBA" id="ARBA00022801"/>
    </source>
</evidence>
<dbReference type="NCBIfam" id="TIGR04121">
    <property type="entry name" value="DEXH_lig_assoc"/>
    <property type="match status" value="1"/>
</dbReference>
<evidence type="ECO:0000256" key="5">
    <source>
        <dbReference type="ARBA" id="ARBA00022840"/>
    </source>
</evidence>
<dbReference type="InterPro" id="IPR026362">
    <property type="entry name" value="DEXH_lig_assoc"/>
</dbReference>
<keyword evidence="4 12" id="KW-0347">Helicase</keyword>
<dbReference type="GO" id="GO:0005524">
    <property type="term" value="F:ATP binding"/>
    <property type="evidence" value="ECO:0007669"/>
    <property type="project" value="UniProtKB-KW"/>
</dbReference>
<keyword evidence="2" id="KW-0227">DNA damage</keyword>
<dbReference type="SMART" id="SM00487">
    <property type="entry name" value="DEXDc"/>
    <property type="match status" value="1"/>
</dbReference>
<dbReference type="InterPro" id="IPR017170">
    <property type="entry name" value="Lhr-like"/>
</dbReference>
<evidence type="ECO:0000256" key="9">
    <source>
        <dbReference type="ARBA" id="ARBA00093467"/>
    </source>
</evidence>
<dbReference type="InterPro" id="IPR014001">
    <property type="entry name" value="Helicase_ATP-bd"/>
</dbReference>
<dbReference type="GO" id="GO:0016887">
    <property type="term" value="F:ATP hydrolysis activity"/>
    <property type="evidence" value="ECO:0007669"/>
    <property type="project" value="TreeGrafter"/>
</dbReference>
<proteinExistence type="inferred from homology"/>
<evidence type="ECO:0000313" key="12">
    <source>
        <dbReference type="EMBL" id="QEG40949.1"/>
    </source>
</evidence>
<dbReference type="RefSeq" id="WP_068131808.1">
    <property type="nucleotide sequence ID" value="NZ_CP042914.1"/>
</dbReference>
<keyword evidence="13" id="KW-1185">Reference proteome</keyword>
<dbReference type="AlphaFoldDB" id="A0A5B9QSQ8"/>
<dbReference type="InterPro" id="IPR001650">
    <property type="entry name" value="Helicase_C-like"/>
</dbReference>
<dbReference type="GO" id="GO:0003677">
    <property type="term" value="F:DNA binding"/>
    <property type="evidence" value="ECO:0007669"/>
    <property type="project" value="UniProtKB-KW"/>
</dbReference>
<keyword evidence="7" id="KW-0234">DNA repair</keyword>
<dbReference type="InterPro" id="IPR013701">
    <property type="entry name" value="Lhr-like_DEAD/DEAH_assoc"/>
</dbReference>
<dbReference type="GO" id="GO:0004386">
    <property type="term" value="F:helicase activity"/>
    <property type="evidence" value="ECO:0007669"/>
    <property type="project" value="UniProtKB-KW"/>
</dbReference>
<reference evidence="12 13" key="1">
    <citation type="submission" date="2019-08" db="EMBL/GenBank/DDBJ databases">
        <title>Deep-cultivation of Planctomycetes and their phenomic and genomic characterization uncovers novel biology.</title>
        <authorList>
            <person name="Wiegand S."/>
            <person name="Jogler M."/>
            <person name="Boedeker C."/>
            <person name="Pinto D."/>
            <person name="Vollmers J."/>
            <person name="Rivas-Marin E."/>
            <person name="Kohn T."/>
            <person name="Peeters S.H."/>
            <person name="Heuer A."/>
            <person name="Rast P."/>
            <person name="Oberbeckmann S."/>
            <person name="Bunk B."/>
            <person name="Jeske O."/>
            <person name="Meyerdierks A."/>
            <person name="Storesund J.E."/>
            <person name="Kallscheuer N."/>
            <person name="Luecker S."/>
            <person name="Lage O.M."/>
            <person name="Pohl T."/>
            <person name="Merkel B.J."/>
            <person name="Hornburger P."/>
            <person name="Mueller R.-W."/>
            <person name="Bruemmer F."/>
            <person name="Labrenz M."/>
            <person name="Spormann A.M."/>
            <person name="Op den Camp H."/>
            <person name="Overmann J."/>
            <person name="Amann R."/>
            <person name="Jetten M.S.M."/>
            <person name="Mascher T."/>
            <person name="Medema M.H."/>
            <person name="Devos D.P."/>
            <person name="Kaster A.-K."/>
            <person name="Ovreas L."/>
            <person name="Rohde M."/>
            <person name="Galperin M.Y."/>
            <person name="Jogler C."/>
        </authorList>
    </citation>
    <scope>NUCLEOTIDE SEQUENCE [LARGE SCALE GENOMIC DNA]</scope>
    <source>
        <strain evidence="12 13">UC8</strain>
    </source>
</reference>
<evidence type="ECO:0000259" key="10">
    <source>
        <dbReference type="PROSITE" id="PS51192"/>
    </source>
</evidence>
<dbReference type="InterPro" id="IPR027417">
    <property type="entry name" value="P-loop_NTPase"/>
</dbReference>
<dbReference type="KEGG" id="rul:UC8_29670"/>
<keyword evidence="8" id="KW-0413">Isomerase</keyword>
<dbReference type="PROSITE" id="PS51192">
    <property type="entry name" value="HELICASE_ATP_BIND_1"/>
    <property type="match status" value="1"/>
</dbReference>
<name>A0A5B9QSQ8_9BACT</name>
<dbReference type="InterPro" id="IPR052511">
    <property type="entry name" value="ATP-dep_Helicase"/>
</dbReference>
<dbReference type="InterPro" id="IPR011545">
    <property type="entry name" value="DEAD/DEAH_box_helicase_dom"/>
</dbReference>
<keyword evidence="3" id="KW-0378">Hydrolase</keyword>
<evidence type="ECO:0000256" key="4">
    <source>
        <dbReference type="ARBA" id="ARBA00022806"/>
    </source>
</evidence>